<feature type="signal peptide" evidence="11">
    <location>
        <begin position="1"/>
        <end position="26"/>
    </location>
</feature>
<organism evidence="13 14">
    <name type="scientific">Paragonimus skrjabini miyazakii</name>
    <dbReference type="NCBI Taxonomy" id="59628"/>
    <lineage>
        <taxon>Eukaryota</taxon>
        <taxon>Metazoa</taxon>
        <taxon>Spiralia</taxon>
        <taxon>Lophotrochozoa</taxon>
        <taxon>Platyhelminthes</taxon>
        <taxon>Trematoda</taxon>
        <taxon>Digenea</taxon>
        <taxon>Plagiorchiida</taxon>
        <taxon>Troglotremata</taxon>
        <taxon>Troglotrematidae</taxon>
        <taxon>Paragonimus</taxon>
    </lineage>
</organism>
<sequence>MLTAKGPVSMLSFFLIYLLCSSMIDRIKILGAIYNHIPSHYVSHCTRKLNATQQIGCSSRPGGSSGMVRFVNSTEDLVSFVLHTDQHPETVLVMDYDLFTNSSLMDVVRLNSVFVTGMLVFSPIGDSRQATLSFSESSTCPNALYGLYSIEQQCNVTPAWNPYGTDYSSLDWPFPVALIQTNNLRVKFDLLDCYQKFNVNPVDDTRCAVEIYNFMSAVGSSETCVRRQQLMSLQIFESPLIYCDELTGLNIVLGATNTTVAPQPTTLNQSTERSANSSILILTRLDSRSMFERSGFASTGTLASVAVLISVAVHLVKQPAFKNLDLKRDVFFVFLDNEAYDFLGSRRLNYDLHTQALARYTKFPLKWDHVESMIEVGEIGLPISESTPRYFMLSDRDIYMQTKQPTDDLVATLLAASQRFNETTFVRPSEAINLLPPTASIQSLLSDAPHPKPHLVLSDHAGPPLRNKHFESFLDIQWPPEDDMNADRSLLAFANTFSDAIHRFLNPADVDFFVSLEAPIPAQSYLPLNKRELKLSHIVNVLLMGLTGDRTETANCPVEDVDKEASVYLMGYYNGSEQCYRTLLDLASKFFFISDNTVVPPAWTRSRLVVGSQYVRWYRTASATVDGFSVTVGLFFILLTGCCALLLRDKLNVQISVPQPTNTLQTNNETENTVVHPIIS</sequence>
<evidence type="ECO:0000256" key="8">
    <source>
        <dbReference type="ARBA" id="ARBA00023136"/>
    </source>
</evidence>
<dbReference type="PANTHER" id="PTHR21092">
    <property type="entry name" value="NICASTRIN"/>
    <property type="match status" value="1"/>
</dbReference>
<proteinExistence type="inferred from homology"/>
<dbReference type="InterPro" id="IPR041084">
    <property type="entry name" value="Ncstrn_small"/>
</dbReference>
<dbReference type="AlphaFoldDB" id="A0A8S9YJL2"/>
<evidence type="ECO:0000256" key="5">
    <source>
        <dbReference type="ARBA" id="ARBA00022729"/>
    </source>
</evidence>
<dbReference type="PANTHER" id="PTHR21092:SF0">
    <property type="entry name" value="NICASTRIN"/>
    <property type="match status" value="1"/>
</dbReference>
<keyword evidence="14" id="KW-1185">Reference proteome</keyword>
<feature type="domain" description="Nicastrin small lobe" evidence="12">
    <location>
        <begin position="44"/>
        <end position="217"/>
    </location>
</feature>
<evidence type="ECO:0000313" key="14">
    <source>
        <dbReference type="Proteomes" id="UP000822476"/>
    </source>
</evidence>
<dbReference type="GO" id="GO:0007220">
    <property type="term" value="P:Notch receptor processing"/>
    <property type="evidence" value="ECO:0007669"/>
    <property type="project" value="TreeGrafter"/>
</dbReference>
<keyword evidence="4 10" id="KW-0812">Transmembrane</keyword>
<comment type="similarity">
    <text evidence="2">Belongs to the nicastrin family.</text>
</comment>
<evidence type="ECO:0000259" key="12">
    <source>
        <dbReference type="Pfam" id="PF18266"/>
    </source>
</evidence>
<evidence type="ECO:0000256" key="10">
    <source>
        <dbReference type="SAM" id="Phobius"/>
    </source>
</evidence>
<evidence type="ECO:0000256" key="7">
    <source>
        <dbReference type="ARBA" id="ARBA00022989"/>
    </source>
</evidence>
<dbReference type="SUPFAM" id="SSF53187">
    <property type="entry name" value="Zn-dependent exopeptidases"/>
    <property type="match status" value="1"/>
</dbReference>
<keyword evidence="7 10" id="KW-1133">Transmembrane helix</keyword>
<dbReference type="GO" id="GO:0007219">
    <property type="term" value="P:Notch signaling pathway"/>
    <property type="evidence" value="ECO:0007669"/>
    <property type="project" value="UniProtKB-KW"/>
</dbReference>
<comment type="caution">
    <text evidence="13">The sequence shown here is derived from an EMBL/GenBank/DDBJ whole genome shotgun (WGS) entry which is preliminary data.</text>
</comment>
<dbReference type="GO" id="GO:0005886">
    <property type="term" value="C:plasma membrane"/>
    <property type="evidence" value="ECO:0007669"/>
    <property type="project" value="UniProtKB-ARBA"/>
</dbReference>
<evidence type="ECO:0000256" key="6">
    <source>
        <dbReference type="ARBA" id="ARBA00022976"/>
    </source>
</evidence>
<accession>A0A8S9YJL2</accession>
<reference evidence="13" key="1">
    <citation type="submission" date="2019-07" db="EMBL/GenBank/DDBJ databases">
        <title>Annotation for the trematode Paragonimus miyazaki's.</title>
        <authorList>
            <person name="Choi Y.-J."/>
        </authorList>
    </citation>
    <scope>NUCLEOTIDE SEQUENCE</scope>
    <source>
        <strain evidence="13">Japan</strain>
    </source>
</reference>
<keyword evidence="9" id="KW-0325">Glycoprotein</keyword>
<evidence type="ECO:0000313" key="13">
    <source>
        <dbReference type="EMBL" id="KAF7254984.1"/>
    </source>
</evidence>
<evidence type="ECO:0000256" key="2">
    <source>
        <dbReference type="ARBA" id="ARBA00007717"/>
    </source>
</evidence>
<evidence type="ECO:0000256" key="1">
    <source>
        <dbReference type="ARBA" id="ARBA00004479"/>
    </source>
</evidence>
<dbReference type="OrthoDB" id="755951at2759"/>
<dbReference type="GO" id="GO:0016485">
    <property type="term" value="P:protein processing"/>
    <property type="evidence" value="ECO:0007669"/>
    <property type="project" value="InterPro"/>
</dbReference>
<keyword evidence="5 11" id="KW-0732">Signal</keyword>
<name>A0A8S9YJL2_9TREM</name>
<dbReference type="Pfam" id="PF05450">
    <property type="entry name" value="Nicastrin"/>
    <property type="match status" value="1"/>
</dbReference>
<evidence type="ECO:0000256" key="4">
    <source>
        <dbReference type="ARBA" id="ARBA00022692"/>
    </source>
</evidence>
<evidence type="ECO:0000256" key="9">
    <source>
        <dbReference type="ARBA" id="ARBA00023180"/>
    </source>
</evidence>
<dbReference type="InterPro" id="IPR008710">
    <property type="entry name" value="Nicastrin"/>
</dbReference>
<dbReference type="Pfam" id="PF18266">
    <property type="entry name" value="Ncstrn_small"/>
    <property type="match status" value="1"/>
</dbReference>
<feature type="transmembrane region" description="Helical" evidence="10">
    <location>
        <begin position="628"/>
        <end position="647"/>
    </location>
</feature>
<keyword evidence="8 10" id="KW-0472">Membrane</keyword>
<dbReference type="Gene3D" id="3.40.630.10">
    <property type="entry name" value="Zn peptidases"/>
    <property type="match status" value="1"/>
</dbReference>
<dbReference type="Proteomes" id="UP000822476">
    <property type="component" value="Unassembled WGS sequence"/>
</dbReference>
<keyword evidence="6" id="KW-0914">Notch signaling pathway</keyword>
<comment type="subcellular location">
    <subcellularLocation>
        <location evidence="1">Membrane</location>
        <topology evidence="1">Single-pass type I membrane protein</topology>
    </subcellularLocation>
</comment>
<evidence type="ECO:0000256" key="3">
    <source>
        <dbReference type="ARBA" id="ARBA00015303"/>
    </source>
</evidence>
<dbReference type="EMBL" id="JTDE01004432">
    <property type="protein sequence ID" value="KAF7254984.1"/>
    <property type="molecule type" value="Genomic_DNA"/>
</dbReference>
<evidence type="ECO:0000256" key="11">
    <source>
        <dbReference type="SAM" id="SignalP"/>
    </source>
</evidence>
<gene>
    <name evidence="13" type="ORF">EG68_07705</name>
</gene>
<feature type="chain" id="PRO_5035729654" description="Nicastrin" evidence="11">
    <location>
        <begin position="27"/>
        <end position="680"/>
    </location>
</feature>
<protein>
    <recommendedName>
        <fullName evidence="3">Nicastrin</fullName>
    </recommendedName>
</protein>